<proteinExistence type="predicted"/>
<dbReference type="EMBL" id="CADEPI010000015">
    <property type="protein sequence ID" value="CAB3364224.1"/>
    <property type="molecule type" value="Genomic_DNA"/>
</dbReference>
<keyword evidence="1" id="KW-0175">Coiled coil</keyword>
<organism evidence="3 4">
    <name type="scientific">Cloeon dipterum</name>
    <dbReference type="NCBI Taxonomy" id="197152"/>
    <lineage>
        <taxon>Eukaryota</taxon>
        <taxon>Metazoa</taxon>
        <taxon>Ecdysozoa</taxon>
        <taxon>Arthropoda</taxon>
        <taxon>Hexapoda</taxon>
        <taxon>Insecta</taxon>
        <taxon>Pterygota</taxon>
        <taxon>Palaeoptera</taxon>
        <taxon>Ephemeroptera</taxon>
        <taxon>Pisciforma</taxon>
        <taxon>Baetidae</taxon>
        <taxon>Cloeon</taxon>
    </lineage>
</organism>
<dbReference type="Proteomes" id="UP000494165">
    <property type="component" value="Unassembled WGS sequence"/>
</dbReference>
<feature type="coiled-coil region" evidence="1">
    <location>
        <begin position="281"/>
        <end position="308"/>
    </location>
</feature>
<dbReference type="GO" id="GO:0030992">
    <property type="term" value="C:intraciliary transport particle B"/>
    <property type="evidence" value="ECO:0007669"/>
    <property type="project" value="InterPro"/>
</dbReference>
<feature type="coiled-coil region" evidence="1">
    <location>
        <begin position="81"/>
        <end position="132"/>
    </location>
</feature>
<dbReference type="OrthoDB" id="444379at2759"/>
<name>A0A8S1C8D6_9INSE</name>
<dbReference type="PANTHER" id="PTHR31432:SF0">
    <property type="entry name" value="INTRAFLAGELLAR TRANSPORT PROTEIN 74 HOMOLOG"/>
    <property type="match status" value="1"/>
</dbReference>
<accession>A0A8S1C8D6</accession>
<feature type="region of interest" description="Disordered" evidence="2">
    <location>
        <begin position="1"/>
        <end position="52"/>
    </location>
</feature>
<dbReference type="InterPro" id="IPR029602">
    <property type="entry name" value="IFT74"/>
</dbReference>
<feature type="coiled-coil region" evidence="1">
    <location>
        <begin position="348"/>
        <end position="382"/>
    </location>
</feature>
<sequence length="573" mass="65303">MSATNSEDMFSRPISRRGAKESDRQMSAVPTDRPMTGIVRPPSTTVIKGTGLKPIGTGAAGVSHRQVQDRSYFMGLIRSAMGELTSEISKLKGQSEEIKAEKAASQVFEKRVRELAEELTGLQEQLSDYNLLVDRLNTGAEVSDVNLEIADVAHESEKISKEVESLFAKKQTLEDESNELKEKLKQEQHITEKLVLQLDMEGQDKFARLQLNTTKLDAKADELQAQLDAMNAEMKELEEKIAQSEIHKESLRLQRRLHDLTVRRDALAEEERNRQSPGQQRDSLLAAVKSHNAELAALDAQSEREKQAILVLQNSISQATQALEQNNSDRTSQYSELKKKEAAIEEFLSGFELAMQQEQARRNELEKEVVTALQSYSALLEKTQNLPSLEAYGELKEQLGLKEGEVEKAKFTTQGLNQQEAHLKSQMTRVLELEEKVTRETENLRSKMKEMETEQLRLSDLQGLKGKEEERKKQLEIQKNQAQKDMQEKQLLLKSAREKYISLEKALLENDVWTQLNHLEHKWSQAAQNNQALTDYITAHQTQSDYKSIKDRAMNMVEQYNQFLKTAQIRPNN</sequence>
<dbReference type="GO" id="GO:0048487">
    <property type="term" value="F:beta-tubulin binding"/>
    <property type="evidence" value="ECO:0007669"/>
    <property type="project" value="InterPro"/>
</dbReference>
<evidence type="ECO:0000256" key="2">
    <source>
        <dbReference type="SAM" id="MobiDB-lite"/>
    </source>
</evidence>
<dbReference type="PANTHER" id="PTHR31432">
    <property type="entry name" value="INTRAFLAGELLAR TRANSPORT PROTEIN 74 HOMOLOG"/>
    <property type="match status" value="1"/>
</dbReference>
<dbReference type="AlphaFoldDB" id="A0A8S1C8D6"/>
<dbReference type="Gene3D" id="1.10.287.1490">
    <property type="match status" value="1"/>
</dbReference>
<evidence type="ECO:0000313" key="4">
    <source>
        <dbReference type="Proteomes" id="UP000494165"/>
    </source>
</evidence>
<evidence type="ECO:0000313" key="3">
    <source>
        <dbReference type="EMBL" id="CAB3364224.1"/>
    </source>
</evidence>
<feature type="coiled-coil region" evidence="1">
    <location>
        <begin position="156"/>
        <end position="254"/>
    </location>
</feature>
<gene>
    <name evidence="3" type="ORF">CLODIP_2_CD14513</name>
</gene>
<dbReference type="GO" id="GO:0005929">
    <property type="term" value="C:cilium"/>
    <property type="evidence" value="ECO:0007669"/>
    <property type="project" value="TreeGrafter"/>
</dbReference>
<feature type="coiled-coil region" evidence="1">
    <location>
        <begin position="416"/>
        <end position="506"/>
    </location>
</feature>
<keyword evidence="4" id="KW-1185">Reference proteome</keyword>
<dbReference type="GO" id="GO:0035735">
    <property type="term" value="P:intraciliary transport involved in cilium assembly"/>
    <property type="evidence" value="ECO:0007669"/>
    <property type="project" value="TreeGrafter"/>
</dbReference>
<protein>
    <submittedName>
        <fullName evidence="3">Uncharacterized protein</fullName>
    </submittedName>
</protein>
<comment type="caution">
    <text evidence="3">The sequence shown here is derived from an EMBL/GenBank/DDBJ whole genome shotgun (WGS) entry which is preliminary data.</text>
</comment>
<evidence type="ECO:0000256" key="1">
    <source>
        <dbReference type="SAM" id="Coils"/>
    </source>
</evidence>
<reference evidence="3 4" key="1">
    <citation type="submission" date="2020-04" db="EMBL/GenBank/DDBJ databases">
        <authorList>
            <person name="Alioto T."/>
            <person name="Alioto T."/>
            <person name="Gomez Garrido J."/>
        </authorList>
    </citation>
    <scope>NUCLEOTIDE SEQUENCE [LARGE SCALE GENOMIC DNA]</scope>
</reference>